<evidence type="ECO:0000256" key="1">
    <source>
        <dbReference type="SAM" id="MobiDB-lite"/>
    </source>
</evidence>
<dbReference type="PANTHER" id="PTHR41542">
    <property type="entry name" value="BLL5807 PROTEIN"/>
    <property type="match status" value="1"/>
</dbReference>
<dbReference type="InterPro" id="IPR016985">
    <property type="entry name" value="UCP031890_Tim44-rel"/>
</dbReference>
<feature type="region of interest" description="Disordered" evidence="1">
    <location>
        <begin position="32"/>
        <end position="78"/>
    </location>
</feature>
<dbReference type="InterPro" id="IPR007379">
    <property type="entry name" value="Tim44-like_dom"/>
</dbReference>
<dbReference type="SUPFAM" id="SSF54427">
    <property type="entry name" value="NTF2-like"/>
    <property type="match status" value="1"/>
</dbReference>
<proteinExistence type="predicted"/>
<protein>
    <submittedName>
        <fullName evidence="3">Tim44-like domain protein</fullName>
    </submittedName>
</protein>
<dbReference type="Pfam" id="PF04280">
    <property type="entry name" value="Tim44"/>
    <property type="match status" value="1"/>
</dbReference>
<reference evidence="3" key="1">
    <citation type="submission" date="2020-02" db="EMBL/GenBank/DDBJ databases">
        <authorList>
            <person name="Meier V. D."/>
        </authorList>
    </citation>
    <scope>NUCLEOTIDE SEQUENCE</scope>
    <source>
        <strain evidence="3">AVDCRST_MAG04</strain>
    </source>
</reference>
<organism evidence="3">
    <name type="scientific">uncultured Acetobacteraceae bacterium</name>
    <dbReference type="NCBI Taxonomy" id="169975"/>
    <lineage>
        <taxon>Bacteria</taxon>
        <taxon>Pseudomonadati</taxon>
        <taxon>Pseudomonadota</taxon>
        <taxon>Alphaproteobacteria</taxon>
        <taxon>Acetobacterales</taxon>
        <taxon>Acetobacteraceae</taxon>
        <taxon>environmental samples</taxon>
    </lineage>
</organism>
<dbReference type="EMBL" id="CADCTL010000134">
    <property type="protein sequence ID" value="CAA9247854.1"/>
    <property type="molecule type" value="Genomic_DNA"/>
</dbReference>
<name>A0A6J4IDF9_9PROT</name>
<dbReference type="NCBIfam" id="NF033779">
    <property type="entry name" value="Tim44_TimA_adap"/>
    <property type="match status" value="1"/>
</dbReference>
<accession>A0A6J4IDF9</accession>
<dbReference type="AlphaFoldDB" id="A0A6J4IDF9"/>
<dbReference type="SMART" id="SM00978">
    <property type="entry name" value="Tim44"/>
    <property type="match status" value="1"/>
</dbReference>
<feature type="domain" description="Tim44-like" evidence="2">
    <location>
        <begin position="81"/>
        <end position="226"/>
    </location>
</feature>
<sequence>MTGGTVEILLLMLVAGFLVLRLRSVLGRRQGFERPPQAEGRPAGYDPRGARPAADGVPDEAPPVAAAGAGRHTVPDRRTPVGQALSRIAAVDASFDPSRFLDGAEAAFRMIVQAFAAGDRGTLRSLLSDDAYAGFAKVLDGREAAGERQRTELRAVNEVAIEAADLRGNVADVTVRFVTDQINMTTGRDGEVVTGSDAVTELTDLWTFQRDLTSGDPTWKLVGTGSQ</sequence>
<dbReference type="PANTHER" id="PTHR41542:SF1">
    <property type="entry name" value="BLL5807 PROTEIN"/>
    <property type="match status" value="1"/>
</dbReference>
<evidence type="ECO:0000313" key="3">
    <source>
        <dbReference type="EMBL" id="CAA9247854.1"/>
    </source>
</evidence>
<dbReference type="Gene3D" id="3.10.450.240">
    <property type="match status" value="1"/>
</dbReference>
<evidence type="ECO:0000259" key="2">
    <source>
        <dbReference type="SMART" id="SM00978"/>
    </source>
</evidence>
<dbReference type="InterPro" id="IPR032710">
    <property type="entry name" value="NTF2-like_dom_sf"/>
</dbReference>
<dbReference type="PIRSF" id="PIRSF031890">
    <property type="entry name" value="UCP031890_transporter_Tim44"/>
    <property type="match status" value="1"/>
</dbReference>
<gene>
    <name evidence="3" type="ORF">AVDCRST_MAG04-1952</name>
</gene>